<organism evidence="9 10">
    <name type="scientific">Rhodocytophaga rosea</name>
    <dbReference type="NCBI Taxonomy" id="2704465"/>
    <lineage>
        <taxon>Bacteria</taxon>
        <taxon>Pseudomonadati</taxon>
        <taxon>Bacteroidota</taxon>
        <taxon>Cytophagia</taxon>
        <taxon>Cytophagales</taxon>
        <taxon>Rhodocytophagaceae</taxon>
        <taxon>Rhodocytophaga</taxon>
    </lineage>
</organism>
<dbReference type="EMBL" id="CP048222">
    <property type="protein sequence ID" value="QHT67808.1"/>
    <property type="molecule type" value="Genomic_DNA"/>
</dbReference>
<dbReference type="Proteomes" id="UP000480178">
    <property type="component" value="Chromosome"/>
</dbReference>
<feature type="chain" id="PRO_5025474648" description="beta-N-acetylhexosaminidase" evidence="6">
    <location>
        <begin position="21"/>
        <end position="995"/>
    </location>
</feature>
<evidence type="ECO:0000256" key="5">
    <source>
        <dbReference type="ARBA" id="ARBA00023295"/>
    </source>
</evidence>
<evidence type="ECO:0000313" key="9">
    <source>
        <dbReference type="EMBL" id="QHT67808.1"/>
    </source>
</evidence>
<feature type="signal peptide" evidence="6">
    <location>
        <begin position="1"/>
        <end position="20"/>
    </location>
</feature>
<dbReference type="InterPro" id="IPR001466">
    <property type="entry name" value="Beta-lactam-related"/>
</dbReference>
<dbReference type="EC" id="3.2.1.52" evidence="3"/>
<dbReference type="InterPro" id="IPR036881">
    <property type="entry name" value="Glyco_hydro_3_C_sf"/>
</dbReference>
<dbReference type="GO" id="GO:0005975">
    <property type="term" value="P:carbohydrate metabolic process"/>
    <property type="evidence" value="ECO:0007669"/>
    <property type="project" value="InterPro"/>
</dbReference>
<dbReference type="Pfam" id="PF00933">
    <property type="entry name" value="Glyco_hydro_3"/>
    <property type="match status" value="1"/>
</dbReference>
<evidence type="ECO:0000259" key="8">
    <source>
        <dbReference type="Pfam" id="PF00933"/>
    </source>
</evidence>
<dbReference type="InterPro" id="IPR001764">
    <property type="entry name" value="Glyco_hydro_3_N"/>
</dbReference>
<evidence type="ECO:0000256" key="2">
    <source>
        <dbReference type="ARBA" id="ARBA00005336"/>
    </source>
</evidence>
<evidence type="ECO:0000259" key="7">
    <source>
        <dbReference type="Pfam" id="PF00144"/>
    </source>
</evidence>
<dbReference type="PANTHER" id="PTHR30480">
    <property type="entry name" value="BETA-HEXOSAMINIDASE-RELATED"/>
    <property type="match status" value="1"/>
</dbReference>
<evidence type="ECO:0000256" key="4">
    <source>
        <dbReference type="ARBA" id="ARBA00022801"/>
    </source>
</evidence>
<dbReference type="AlphaFoldDB" id="A0A6C0GII8"/>
<name>A0A6C0GII8_9BACT</name>
<dbReference type="Gene3D" id="3.40.50.1700">
    <property type="entry name" value="Glycoside hydrolase family 3 C-terminal domain"/>
    <property type="match status" value="1"/>
</dbReference>
<feature type="domain" description="Beta-lactamase-related" evidence="7">
    <location>
        <begin position="604"/>
        <end position="956"/>
    </location>
</feature>
<dbReference type="PANTHER" id="PTHR30480:SF13">
    <property type="entry name" value="BETA-HEXOSAMINIDASE"/>
    <property type="match status" value="1"/>
</dbReference>
<comment type="similarity">
    <text evidence="2">Belongs to the glycosyl hydrolase 3 family.</text>
</comment>
<evidence type="ECO:0000256" key="6">
    <source>
        <dbReference type="SAM" id="SignalP"/>
    </source>
</evidence>
<dbReference type="KEGG" id="rhoz:GXP67_14765"/>
<evidence type="ECO:0000313" key="10">
    <source>
        <dbReference type="Proteomes" id="UP000480178"/>
    </source>
</evidence>
<dbReference type="InterPro" id="IPR019800">
    <property type="entry name" value="Glyco_hydro_3_AS"/>
</dbReference>
<dbReference type="InterPro" id="IPR012338">
    <property type="entry name" value="Beta-lactam/transpept-like"/>
</dbReference>
<dbReference type="Gene3D" id="3.40.710.10">
    <property type="entry name" value="DD-peptidase/beta-lactamase superfamily"/>
    <property type="match status" value="1"/>
</dbReference>
<sequence length="995" mass="111516">MLKKVLVLFLLPSIIFLSIASEKEPAKYAYKANQSRWVDSVFNALDADERIGQLFMVAAYSNQNEKHQKEIESLIRNQSIGGLIFFQGGPVRQANLTNKYQSISKVPLLIGMDAEWGLGMRLDSTISYPRQMTLGAIADNDNIYRMGEEIARQCKRLGVHINFAPVVDINSNQNNPVIGVRSFGEDKENVAAKGIAYMQGLQHNGIMANAKHFPGHGDTDTDSHVALPVINHSRKRMSETELYPFKKLFADSLMSVMVAHMYVPAYDETKNRATTLSKPVVTDLLKKELGFKGLVFTDALNMKGVSQSHKAGEVDMLALLAGNDVLLFSEDVPEAIKQIKKAIRGKKITQAEVDAKVKKILSGKYWAGLHTIDPIETAHLHADLNNPQARLVNRNLYQQALTVVRNERNLIPYRMLDTTSFASVSIGLSADNEFQQTLSKYTFVQQYTLPADKATDAEYEILLEKLSNFKVVMVSIHKMNNAASKSYGISQQTRTFIERLRTKTQMSLVVFGNPYSLKYFDRINHLVCAYEDNELTQSLAAQVLFGAIEAKGKLPVTAGEPYVSGTGVVTESLRRLGYTAPEDAGMSSTFLESGIDSIVNASIKDFVMPGCQVLVAKNGKVVFNKSYGHLSYDSLEPVLPTTMYDIASVTKVAATLQAVMFLHERQLLDVNQKASFYLPELKGSNKENMLIRDILMHQAGLIAYLAHWEKTKTRTGLSSTFYSQIQNNLYPLEIAPGMYGMAALEDSLWKWTIQSRLLYKPKKQAQHRFEYSDLGFYMMQKVAERLLNQPIEDFLSQNFYQPLGLHTLTFNPLCKFTESCIAPTEKDKIFRGQLIRGSVHDQGAAMMGGVAGHAGLFSNANDLAILMQMNLQKGDYGGRRYFLEPTIPVFTKSYNKGNRRGLGWDRPRPEGGGQVSDLASRNSFGHSGFTGTFAWVDPEEELVYIFLSNRVYPTAHNEKLMKYNVRRNVQDVIYKSIINYQTLNHTSVTSIKKSE</sequence>
<dbReference type="SUPFAM" id="SSF56601">
    <property type="entry name" value="beta-lactamase/transpeptidase-like"/>
    <property type="match status" value="1"/>
</dbReference>
<evidence type="ECO:0000256" key="1">
    <source>
        <dbReference type="ARBA" id="ARBA00001231"/>
    </source>
</evidence>
<protein>
    <recommendedName>
        <fullName evidence="3">beta-N-acetylhexosaminidase</fullName>
        <ecNumber evidence="3">3.2.1.52</ecNumber>
    </recommendedName>
</protein>
<dbReference type="PROSITE" id="PS00775">
    <property type="entry name" value="GLYCOSYL_HYDROL_F3"/>
    <property type="match status" value="1"/>
</dbReference>
<evidence type="ECO:0000256" key="3">
    <source>
        <dbReference type="ARBA" id="ARBA00012663"/>
    </source>
</evidence>
<reference evidence="9 10" key="1">
    <citation type="submission" date="2020-01" db="EMBL/GenBank/DDBJ databases">
        <authorList>
            <person name="Kim M.K."/>
        </authorList>
    </citation>
    <scope>NUCLEOTIDE SEQUENCE [LARGE SCALE GENOMIC DNA]</scope>
    <source>
        <strain evidence="9 10">172606-1</strain>
    </source>
</reference>
<dbReference type="InterPro" id="IPR050226">
    <property type="entry name" value="NagZ_Beta-hexosaminidase"/>
</dbReference>
<accession>A0A6C0GII8</accession>
<dbReference type="GO" id="GO:0004563">
    <property type="term" value="F:beta-N-acetylhexosaminidase activity"/>
    <property type="evidence" value="ECO:0007669"/>
    <property type="project" value="UniProtKB-EC"/>
</dbReference>
<dbReference type="GO" id="GO:0009254">
    <property type="term" value="P:peptidoglycan turnover"/>
    <property type="evidence" value="ECO:0007669"/>
    <property type="project" value="TreeGrafter"/>
</dbReference>
<keyword evidence="4 9" id="KW-0378">Hydrolase</keyword>
<dbReference type="SUPFAM" id="SSF51445">
    <property type="entry name" value="(Trans)glycosidases"/>
    <property type="match status" value="1"/>
</dbReference>
<proteinExistence type="inferred from homology"/>
<gene>
    <name evidence="9" type="ORF">GXP67_14765</name>
</gene>
<dbReference type="Gene3D" id="3.20.20.300">
    <property type="entry name" value="Glycoside hydrolase, family 3, N-terminal domain"/>
    <property type="match status" value="1"/>
</dbReference>
<keyword evidence="5" id="KW-0326">Glycosidase</keyword>
<feature type="domain" description="Glycoside hydrolase family 3 N-terminal" evidence="8">
    <location>
        <begin position="48"/>
        <end position="362"/>
    </location>
</feature>
<keyword evidence="10" id="KW-1185">Reference proteome</keyword>
<comment type="catalytic activity">
    <reaction evidence="1">
        <text>Hydrolysis of terminal non-reducing N-acetyl-D-hexosamine residues in N-acetyl-beta-D-hexosaminides.</text>
        <dbReference type="EC" id="3.2.1.52"/>
    </reaction>
</comment>
<dbReference type="InterPro" id="IPR017853">
    <property type="entry name" value="GH"/>
</dbReference>
<dbReference type="InterPro" id="IPR036962">
    <property type="entry name" value="Glyco_hydro_3_N_sf"/>
</dbReference>
<keyword evidence="6" id="KW-0732">Signal</keyword>
<dbReference type="Pfam" id="PF00144">
    <property type="entry name" value="Beta-lactamase"/>
    <property type="match status" value="1"/>
</dbReference>
<dbReference type="RefSeq" id="WP_162443830.1">
    <property type="nucleotide sequence ID" value="NZ_CP048222.1"/>
</dbReference>